<organism evidence="4 5">
    <name type="scientific">Pseudomonas fluorescens</name>
    <dbReference type="NCBI Taxonomy" id="294"/>
    <lineage>
        <taxon>Bacteria</taxon>
        <taxon>Pseudomonadati</taxon>
        <taxon>Pseudomonadota</taxon>
        <taxon>Gammaproteobacteria</taxon>
        <taxon>Pseudomonadales</taxon>
        <taxon>Pseudomonadaceae</taxon>
        <taxon>Pseudomonas</taxon>
    </lineage>
</organism>
<evidence type="ECO:0000256" key="2">
    <source>
        <dbReference type="ARBA" id="ARBA00023163"/>
    </source>
</evidence>
<evidence type="ECO:0000259" key="3">
    <source>
        <dbReference type="PROSITE" id="PS01124"/>
    </source>
</evidence>
<dbReference type="OrthoDB" id="34150at2"/>
<dbReference type="PROSITE" id="PS01124">
    <property type="entry name" value="HTH_ARAC_FAMILY_2"/>
    <property type="match status" value="1"/>
</dbReference>
<name>A0A166QAU4_PSEFL</name>
<keyword evidence="1" id="KW-0805">Transcription regulation</keyword>
<dbReference type="RefSeq" id="WP_063343656.1">
    <property type="nucleotide sequence ID" value="NZ_LUKJ01000003.1"/>
</dbReference>
<dbReference type="Pfam" id="PF06719">
    <property type="entry name" value="AraC_N"/>
    <property type="match status" value="1"/>
</dbReference>
<keyword evidence="2" id="KW-0804">Transcription</keyword>
<dbReference type="Gene3D" id="1.10.10.60">
    <property type="entry name" value="Homeodomain-like"/>
    <property type="match status" value="1"/>
</dbReference>
<accession>A0A166QAU4</accession>
<evidence type="ECO:0000313" key="5">
    <source>
        <dbReference type="Proteomes" id="UP000076489"/>
    </source>
</evidence>
<reference evidence="5" key="1">
    <citation type="submission" date="2016-03" db="EMBL/GenBank/DDBJ databases">
        <authorList>
            <person name="Ray J."/>
            <person name="Price M."/>
            <person name="Deutschbauer A."/>
        </authorList>
    </citation>
    <scope>NUCLEOTIDE SEQUENCE [LARGE SCALE GENOMIC DNA]</scope>
    <source>
        <strain evidence="5">FW300-N1B4</strain>
    </source>
</reference>
<dbReference type="AlphaFoldDB" id="A0A166QAU4"/>
<dbReference type="SMART" id="SM00342">
    <property type="entry name" value="HTH_ARAC"/>
    <property type="match status" value="1"/>
</dbReference>
<dbReference type="SUPFAM" id="SSF46689">
    <property type="entry name" value="Homeodomain-like"/>
    <property type="match status" value="2"/>
</dbReference>
<dbReference type="PANTHER" id="PTHR43436">
    <property type="entry name" value="ARAC-FAMILY TRANSCRIPTIONAL REGULATOR"/>
    <property type="match status" value="1"/>
</dbReference>
<evidence type="ECO:0000313" key="4">
    <source>
        <dbReference type="EMBL" id="KZN19971.1"/>
    </source>
</evidence>
<dbReference type="InterPro" id="IPR009057">
    <property type="entry name" value="Homeodomain-like_sf"/>
</dbReference>
<dbReference type="EMBL" id="LUKJ01000003">
    <property type="protein sequence ID" value="KZN19971.1"/>
    <property type="molecule type" value="Genomic_DNA"/>
</dbReference>
<sequence>MQPATKSHQIAANTSRLAGDVSQIVRSDCDLITAVPGLSLHRRKCSTAPVHCIYGLGIGVTLQGCKQVMVGEEVLSYAPGQSMVTSVDLPVISHVTQASVAQPFLGMMLTFDSATVIQLAERMRLSQRMKDEGFRPITVQALDAAVLDALGRLVGLLSEPELLETLAPLIKEEIIARLLSGAHGSQLLHVVAAGSPSQHIAKTLAWLKLNFRHALRMDDLAANAHMSPSTFRQHFRTVTGMSPLQYQKQLRLQAARQLMLSQNVDASSAGGLVGYESSSQFSREYSRLFGEPPQRDIKRMRLQ</sequence>
<gene>
    <name evidence="4" type="ORF">A1D17_28930</name>
</gene>
<reference evidence="4 5" key="2">
    <citation type="journal article" date="2018" name="Nature">
        <title>Mutant phenotypes for thousands of bacterial genes of unknown function.</title>
        <authorList>
            <person name="Price M.N."/>
            <person name="Wetmore K.M."/>
            <person name="Waters R.J."/>
            <person name="Callaghan M."/>
            <person name="Ray J."/>
            <person name="Liu H."/>
            <person name="Kuehl J.V."/>
            <person name="Melnyk R.A."/>
            <person name="Lamson J.S."/>
            <person name="Suh Y."/>
            <person name="Carlson H.K."/>
            <person name="Esquivel Z."/>
            <person name="Sadeeshkumar H."/>
            <person name="Chakraborty R."/>
            <person name="Zane G.M."/>
            <person name="Rubin B.E."/>
            <person name="Wall J.D."/>
            <person name="Visel A."/>
            <person name="Bristow J."/>
            <person name="Blow M.J."/>
            <person name="Arkin A.P."/>
            <person name="Deutschbauer A.M."/>
        </authorList>
    </citation>
    <scope>NUCLEOTIDE SEQUENCE [LARGE SCALE GENOMIC DNA]</scope>
    <source>
        <strain evidence="4 5">FW300-N1B4</strain>
    </source>
</reference>
<dbReference type="InterPro" id="IPR018060">
    <property type="entry name" value="HTH_AraC"/>
</dbReference>
<comment type="caution">
    <text evidence="4">The sequence shown here is derived from an EMBL/GenBank/DDBJ whole genome shotgun (WGS) entry which is preliminary data.</text>
</comment>
<proteinExistence type="predicted"/>
<dbReference type="GO" id="GO:0043565">
    <property type="term" value="F:sequence-specific DNA binding"/>
    <property type="evidence" value="ECO:0007669"/>
    <property type="project" value="InterPro"/>
</dbReference>
<feature type="domain" description="HTH araC/xylS-type" evidence="3">
    <location>
        <begin position="201"/>
        <end position="299"/>
    </location>
</feature>
<evidence type="ECO:0000256" key="1">
    <source>
        <dbReference type="ARBA" id="ARBA00023015"/>
    </source>
</evidence>
<dbReference type="PANTHER" id="PTHR43436:SF1">
    <property type="entry name" value="TRANSCRIPTIONAL REGULATORY PROTEIN"/>
    <property type="match status" value="1"/>
</dbReference>
<dbReference type="GO" id="GO:0003700">
    <property type="term" value="F:DNA-binding transcription factor activity"/>
    <property type="evidence" value="ECO:0007669"/>
    <property type="project" value="InterPro"/>
</dbReference>
<protein>
    <submittedName>
        <fullName evidence="4">AraC family transcriptional regulator</fullName>
    </submittedName>
</protein>
<dbReference type="Pfam" id="PF12833">
    <property type="entry name" value="HTH_18"/>
    <property type="match status" value="1"/>
</dbReference>
<dbReference type="Proteomes" id="UP000076489">
    <property type="component" value="Unassembled WGS sequence"/>
</dbReference>
<dbReference type="InterPro" id="IPR009594">
    <property type="entry name" value="Tscrpt_reg_HTH_AraC_N"/>
</dbReference>